<sequence length="98" mass="9332">MMSSALTNALIAVGITSMIGYAVMVHVQNRGRRQSRAGAGADSSGDSYSGTNDGFSLGSWFSSDSSGSSTDSGSCSSSDSGSSGDCGGGDGGGGGGGD</sequence>
<feature type="compositionally biased region" description="Low complexity" evidence="1">
    <location>
        <begin position="60"/>
        <end position="83"/>
    </location>
</feature>
<feature type="compositionally biased region" description="Low complexity" evidence="1">
    <location>
        <begin position="36"/>
        <end position="50"/>
    </location>
</feature>
<accession>A0A176Z235</accession>
<feature type="region of interest" description="Disordered" evidence="1">
    <location>
        <begin position="60"/>
        <end position="98"/>
    </location>
</feature>
<comment type="caution">
    <text evidence="3">The sequence shown here is derived from an EMBL/GenBank/DDBJ whole genome shotgun (WGS) entry which is preliminary data.</text>
</comment>
<name>A0A176Z235_9BRAD</name>
<evidence type="ECO:0000313" key="4">
    <source>
        <dbReference type="Proteomes" id="UP000076959"/>
    </source>
</evidence>
<keyword evidence="2" id="KW-0472">Membrane</keyword>
<keyword evidence="4" id="KW-1185">Reference proteome</keyword>
<keyword evidence="2" id="KW-0812">Transmembrane</keyword>
<gene>
    <name evidence="3" type="ORF">AYJ54_44050</name>
</gene>
<evidence type="ECO:0000256" key="2">
    <source>
        <dbReference type="SAM" id="Phobius"/>
    </source>
</evidence>
<protein>
    <submittedName>
        <fullName evidence="3">Uncharacterized protein</fullName>
    </submittedName>
</protein>
<evidence type="ECO:0000313" key="3">
    <source>
        <dbReference type="EMBL" id="OAF13314.1"/>
    </source>
</evidence>
<proteinExistence type="predicted"/>
<keyword evidence="2" id="KW-1133">Transmembrane helix</keyword>
<dbReference type="AlphaFoldDB" id="A0A176Z235"/>
<reference evidence="3 4" key="1">
    <citation type="submission" date="2016-03" db="EMBL/GenBank/DDBJ databases">
        <title>Draft Genome Sequence of the Strain BR 10245 (Bradyrhizobium sp.) isolated from nodules of Centrolobium paraense.</title>
        <authorList>
            <person name="Simoes-Araujo J.L.Sr."/>
            <person name="Barauna A.C."/>
            <person name="Silva K."/>
            <person name="Zilli J.E."/>
        </authorList>
    </citation>
    <scope>NUCLEOTIDE SEQUENCE [LARGE SCALE GENOMIC DNA]</scope>
    <source>
        <strain evidence="3 4">BR 10245</strain>
    </source>
</reference>
<feature type="transmembrane region" description="Helical" evidence="2">
    <location>
        <begin position="6"/>
        <end position="27"/>
    </location>
</feature>
<feature type="region of interest" description="Disordered" evidence="1">
    <location>
        <begin position="31"/>
        <end position="50"/>
    </location>
</feature>
<feature type="compositionally biased region" description="Gly residues" evidence="1">
    <location>
        <begin position="84"/>
        <end position="98"/>
    </location>
</feature>
<evidence type="ECO:0000256" key="1">
    <source>
        <dbReference type="SAM" id="MobiDB-lite"/>
    </source>
</evidence>
<dbReference type="STRING" id="1505087.AYJ54_44050"/>
<dbReference type="EMBL" id="LUUB01000036">
    <property type="protein sequence ID" value="OAF13314.1"/>
    <property type="molecule type" value="Genomic_DNA"/>
</dbReference>
<dbReference type="Proteomes" id="UP000076959">
    <property type="component" value="Unassembled WGS sequence"/>
</dbReference>
<organism evidence="3 4">
    <name type="scientific">Bradyrhizobium centrolobii</name>
    <dbReference type="NCBI Taxonomy" id="1505087"/>
    <lineage>
        <taxon>Bacteria</taxon>
        <taxon>Pseudomonadati</taxon>
        <taxon>Pseudomonadota</taxon>
        <taxon>Alphaproteobacteria</taxon>
        <taxon>Hyphomicrobiales</taxon>
        <taxon>Nitrobacteraceae</taxon>
        <taxon>Bradyrhizobium</taxon>
    </lineage>
</organism>